<dbReference type="InterPro" id="IPR036259">
    <property type="entry name" value="MFS_trans_sf"/>
</dbReference>
<keyword evidence="3 6" id="KW-0812">Transmembrane</keyword>
<feature type="transmembrane region" description="Helical" evidence="6">
    <location>
        <begin position="195"/>
        <end position="215"/>
    </location>
</feature>
<dbReference type="PANTHER" id="PTHR48022:SF2">
    <property type="entry name" value="PLASTIDIC GLUCOSE TRANSPORTER 4"/>
    <property type="match status" value="1"/>
</dbReference>
<keyword evidence="4 6" id="KW-1133">Transmembrane helix</keyword>
<accession>A0A8K0JK57</accession>
<dbReference type="GO" id="GO:0005351">
    <property type="term" value="F:carbohydrate:proton symporter activity"/>
    <property type="evidence" value="ECO:0007669"/>
    <property type="project" value="TreeGrafter"/>
</dbReference>
<dbReference type="EMBL" id="JABELV010000111">
    <property type="protein sequence ID" value="KAG7530694.1"/>
    <property type="molecule type" value="Genomic_DNA"/>
</dbReference>
<dbReference type="PANTHER" id="PTHR48022">
    <property type="entry name" value="PLASTIDIC GLUCOSE TRANSPORTER 4"/>
    <property type="match status" value="1"/>
</dbReference>
<feature type="transmembrane region" description="Helical" evidence="6">
    <location>
        <begin position="227"/>
        <end position="246"/>
    </location>
</feature>
<proteinExistence type="inferred from homology"/>
<dbReference type="Gene3D" id="1.20.1250.20">
    <property type="entry name" value="MFS general substrate transporter like domains"/>
    <property type="match status" value="1"/>
</dbReference>
<name>A0A8K0JK57_9TREE</name>
<feature type="transmembrane region" description="Helical" evidence="6">
    <location>
        <begin position="480"/>
        <end position="498"/>
    </location>
</feature>
<dbReference type="SUPFAM" id="SSF103473">
    <property type="entry name" value="MFS general substrate transporter"/>
    <property type="match status" value="1"/>
</dbReference>
<dbReference type="PROSITE" id="PS50850">
    <property type="entry name" value="MFS"/>
    <property type="match status" value="1"/>
</dbReference>
<feature type="transmembrane region" description="Helical" evidence="6">
    <location>
        <begin position="444"/>
        <end position="468"/>
    </location>
</feature>
<evidence type="ECO:0000259" key="7">
    <source>
        <dbReference type="PROSITE" id="PS50850"/>
    </source>
</evidence>
<comment type="similarity">
    <text evidence="2">Belongs to the major facilitator superfamily. Sugar transporter (TC 2.A.1.1) family.</text>
</comment>
<feature type="transmembrane region" description="Helical" evidence="6">
    <location>
        <begin position="379"/>
        <end position="398"/>
    </location>
</feature>
<evidence type="ECO:0000256" key="6">
    <source>
        <dbReference type="SAM" id="Phobius"/>
    </source>
</evidence>
<comment type="caution">
    <text evidence="8">The sequence shown here is derived from an EMBL/GenBank/DDBJ whole genome shotgun (WGS) entry which is preliminary data.</text>
</comment>
<feature type="transmembrane region" description="Helical" evidence="6">
    <location>
        <begin position="351"/>
        <end position="372"/>
    </location>
</feature>
<dbReference type="FunFam" id="1.20.1250.20:FF:000078">
    <property type="entry name" value="MFS maltose transporter, putative"/>
    <property type="match status" value="1"/>
</dbReference>
<feature type="domain" description="Major facilitator superfamily (MFS) profile" evidence="7">
    <location>
        <begin position="59"/>
        <end position="502"/>
    </location>
</feature>
<feature type="transmembrane region" description="Helical" evidence="6">
    <location>
        <begin position="410"/>
        <end position="432"/>
    </location>
</feature>
<feature type="transmembrane region" description="Helical" evidence="6">
    <location>
        <begin position="137"/>
        <end position="155"/>
    </location>
</feature>
<dbReference type="GO" id="GO:0016020">
    <property type="term" value="C:membrane"/>
    <property type="evidence" value="ECO:0007669"/>
    <property type="project" value="UniProtKB-SubCell"/>
</dbReference>
<dbReference type="Proteomes" id="UP000812966">
    <property type="component" value="Unassembled WGS sequence"/>
</dbReference>
<dbReference type="InterPro" id="IPR005829">
    <property type="entry name" value="Sugar_transporter_CS"/>
</dbReference>
<keyword evidence="9" id="KW-1185">Reference proteome</keyword>
<keyword evidence="5 6" id="KW-0472">Membrane</keyword>
<dbReference type="InterPro" id="IPR005828">
    <property type="entry name" value="MFS_sugar_transport-like"/>
</dbReference>
<evidence type="ECO:0000256" key="1">
    <source>
        <dbReference type="ARBA" id="ARBA00004141"/>
    </source>
</evidence>
<evidence type="ECO:0000313" key="9">
    <source>
        <dbReference type="Proteomes" id="UP000812966"/>
    </source>
</evidence>
<evidence type="ECO:0000256" key="3">
    <source>
        <dbReference type="ARBA" id="ARBA00022692"/>
    </source>
</evidence>
<evidence type="ECO:0000313" key="8">
    <source>
        <dbReference type="EMBL" id="KAG7530694.1"/>
    </source>
</evidence>
<evidence type="ECO:0000256" key="4">
    <source>
        <dbReference type="ARBA" id="ARBA00022989"/>
    </source>
</evidence>
<evidence type="ECO:0000256" key="2">
    <source>
        <dbReference type="ARBA" id="ARBA00010992"/>
    </source>
</evidence>
<comment type="subcellular location">
    <subcellularLocation>
        <location evidence="1">Membrane</location>
        <topology evidence="1">Multi-pass membrane protein</topology>
    </subcellularLocation>
</comment>
<dbReference type="InterPro" id="IPR020846">
    <property type="entry name" value="MFS_dom"/>
</dbReference>
<dbReference type="InterPro" id="IPR050360">
    <property type="entry name" value="MFS_Sugar_Transporters"/>
</dbReference>
<evidence type="ECO:0000256" key="5">
    <source>
        <dbReference type="ARBA" id="ARBA00023136"/>
    </source>
</evidence>
<sequence>MTSMDNKDDKYTTEHIELDQQGGNTHKHDTLHVNFSKDDVQGDYGQTITALKYKMATAICFAMTVAAAADGYQIGIVGNIIANEGFVRQFGTQRNAQGEPILAAAVLSGWNSIQSVGQIIGMTTTPFFAERFGRKPTLFYFLGLLAISILVESVANKWQVWLVAKLFTGAGVGSLQFMTPTYVTEIAPVKIRGSLLMTYNFWFGFGQFAATLALQRMNATDPTNFRLPIYTQWSQIGIMFIIYLFVPESPVWAVKRGNETLARKCLRRINRGVINFDETRAYLAFQVNLAHEKAEAERVGRVRWYAIFQGRNGWRTLVSAWPLISQQFLGLSLFYSYVSYFFSIVGFADPFRVTCITSGIGMACGVAAAFLAERVGRRYLHNIGATCMLTCCIVVGIISVVPQNGASNTLLVAFTCLWVPGSTLQAATAWVYCGEISSARLRPYTAGFAAATSCVIGIVVGVLVPYMLNETEWNLGTKTAWFYAGLGAPCVVLAWFIMPETAGRTPAELDELFERRIKAWRFAKTQTAVQRAIAAGGQPDALREESG</sequence>
<dbReference type="PROSITE" id="PS00217">
    <property type="entry name" value="SUGAR_TRANSPORT_2"/>
    <property type="match status" value="1"/>
</dbReference>
<protein>
    <recommendedName>
        <fullName evidence="7">Major facilitator superfamily (MFS) profile domain-containing protein</fullName>
    </recommendedName>
</protein>
<reference evidence="8" key="1">
    <citation type="submission" date="2020-04" db="EMBL/GenBank/DDBJ databases">
        <title>Analysis of mating type loci in Filobasidium floriforme.</title>
        <authorList>
            <person name="Nowrousian M."/>
        </authorList>
    </citation>
    <scope>NUCLEOTIDE SEQUENCE</scope>
    <source>
        <strain evidence="8">CBS 6242</strain>
    </source>
</reference>
<dbReference type="AlphaFoldDB" id="A0A8K0JK57"/>
<gene>
    <name evidence="8" type="ORF">FFLO_04864</name>
</gene>
<dbReference type="Pfam" id="PF00083">
    <property type="entry name" value="Sugar_tr"/>
    <property type="match status" value="1"/>
</dbReference>
<dbReference type="PROSITE" id="PS00216">
    <property type="entry name" value="SUGAR_TRANSPORT_1"/>
    <property type="match status" value="1"/>
</dbReference>
<feature type="transmembrane region" description="Helical" evidence="6">
    <location>
        <begin position="161"/>
        <end position="183"/>
    </location>
</feature>
<organism evidence="8 9">
    <name type="scientific">Filobasidium floriforme</name>
    <dbReference type="NCBI Taxonomy" id="5210"/>
    <lineage>
        <taxon>Eukaryota</taxon>
        <taxon>Fungi</taxon>
        <taxon>Dikarya</taxon>
        <taxon>Basidiomycota</taxon>
        <taxon>Agaricomycotina</taxon>
        <taxon>Tremellomycetes</taxon>
        <taxon>Filobasidiales</taxon>
        <taxon>Filobasidiaceae</taxon>
        <taxon>Filobasidium</taxon>
    </lineage>
</organism>